<feature type="signal peptide" evidence="1">
    <location>
        <begin position="1"/>
        <end position="24"/>
    </location>
</feature>
<comment type="caution">
    <text evidence="2">The sequence shown here is derived from an EMBL/GenBank/DDBJ whole genome shotgun (WGS) entry which is preliminary data.</text>
</comment>
<proteinExistence type="predicted"/>
<evidence type="ECO:0000313" key="4">
    <source>
        <dbReference type="Proteomes" id="UP001152797"/>
    </source>
</evidence>
<reference evidence="3" key="2">
    <citation type="submission" date="2024-04" db="EMBL/GenBank/DDBJ databases">
        <authorList>
            <person name="Chen Y."/>
            <person name="Shah S."/>
            <person name="Dougan E. K."/>
            <person name="Thang M."/>
            <person name="Chan C."/>
        </authorList>
    </citation>
    <scope>NUCLEOTIDE SEQUENCE [LARGE SCALE GENOMIC DNA]</scope>
</reference>
<dbReference type="AlphaFoldDB" id="A0A9P1G5M3"/>
<name>A0A9P1G5M3_9DINO</name>
<gene>
    <name evidence="2" type="ORF">C1SCF055_LOCUS24995</name>
</gene>
<evidence type="ECO:0000256" key="1">
    <source>
        <dbReference type="SAM" id="SignalP"/>
    </source>
</evidence>
<evidence type="ECO:0000313" key="3">
    <source>
        <dbReference type="EMBL" id="CAL1152095.1"/>
    </source>
</evidence>
<organism evidence="2">
    <name type="scientific">Cladocopium goreaui</name>
    <dbReference type="NCBI Taxonomy" id="2562237"/>
    <lineage>
        <taxon>Eukaryota</taxon>
        <taxon>Sar</taxon>
        <taxon>Alveolata</taxon>
        <taxon>Dinophyceae</taxon>
        <taxon>Suessiales</taxon>
        <taxon>Symbiodiniaceae</taxon>
        <taxon>Cladocopium</taxon>
    </lineage>
</organism>
<sequence>MLLFDHLFECCVLLVGLRLSGDVAWDHSLQSLPWLRTITPWICMSLEELHEYALMMCSRFSDDVERQITINMEFCNITRGPPWSAFTADVLAWLRKVWNGLVTSRLLGYGCPFSDTELSWELPDRDTVCHMAVSGRRVVFQPWFADKKYHLDGALNYVSFMSSQRLAPHEPPSFASVQLPQIMESLGLVPVETSRTEFALSFYGADPILLDSSGDEMCVADTVHPETPRPADDVLRSWRYVYGCDAWLFFLGHFLFGRGELFLLPFFFMSFFYGLAQETSLSPSRPDDSPYTRRLKRWKSVWQGAEFSDSSASRTASSSSNQIPGHARETRAMSLLERASLFENRESDRSQHRSQQAASHEAPPKFKWGECTCGYSVCPWVFKTGKMRGELRLVCRGFLKRWTADGKPLCWNHYEFPMERYHEISKSLKMLYQDLQNVMHRNSRRGNST</sequence>
<keyword evidence="4" id="KW-1185">Reference proteome</keyword>
<accession>A0A9P1G5M3</accession>
<evidence type="ECO:0000313" key="2">
    <source>
        <dbReference type="EMBL" id="CAI3998720.1"/>
    </source>
</evidence>
<dbReference type="EMBL" id="CAMXCT030002531">
    <property type="protein sequence ID" value="CAL4786032.1"/>
    <property type="molecule type" value="Genomic_DNA"/>
</dbReference>
<reference evidence="2" key="1">
    <citation type="submission" date="2022-10" db="EMBL/GenBank/DDBJ databases">
        <authorList>
            <person name="Chen Y."/>
            <person name="Dougan E. K."/>
            <person name="Chan C."/>
            <person name="Rhodes N."/>
            <person name="Thang M."/>
        </authorList>
    </citation>
    <scope>NUCLEOTIDE SEQUENCE</scope>
</reference>
<dbReference type="EMBL" id="CAMXCT010002531">
    <property type="protein sequence ID" value="CAI3998720.1"/>
    <property type="molecule type" value="Genomic_DNA"/>
</dbReference>
<keyword evidence="1" id="KW-0732">Signal</keyword>
<dbReference type="Proteomes" id="UP001152797">
    <property type="component" value="Unassembled WGS sequence"/>
</dbReference>
<feature type="chain" id="PRO_5043272693" evidence="1">
    <location>
        <begin position="25"/>
        <end position="449"/>
    </location>
</feature>
<dbReference type="EMBL" id="CAMXCT020002531">
    <property type="protein sequence ID" value="CAL1152095.1"/>
    <property type="molecule type" value="Genomic_DNA"/>
</dbReference>
<protein>
    <submittedName>
        <fullName evidence="2">Uncharacterized protein</fullName>
    </submittedName>
</protein>